<dbReference type="InterPro" id="IPR011006">
    <property type="entry name" value="CheY-like_superfamily"/>
</dbReference>
<dbReference type="InterPro" id="IPR050595">
    <property type="entry name" value="Bact_response_regulator"/>
</dbReference>
<reference evidence="5 6" key="1">
    <citation type="journal article" date="2019" name="Int. J. Syst. Evol. Microbiol.">
        <title>The Global Catalogue of Microorganisms (GCM) 10K type strain sequencing project: providing services to taxonomists for standard genome sequencing and annotation.</title>
        <authorList>
            <consortium name="The Broad Institute Genomics Platform"/>
            <consortium name="The Broad Institute Genome Sequencing Center for Infectious Disease"/>
            <person name="Wu L."/>
            <person name="Ma J."/>
        </authorList>
    </citation>
    <scope>NUCLEOTIDE SEQUENCE [LARGE SCALE GENOMIC DNA]</scope>
    <source>
        <strain evidence="5 6">JCM 15421</strain>
    </source>
</reference>
<dbReference type="InterPro" id="IPR001789">
    <property type="entry name" value="Sig_transdc_resp-reg_receiver"/>
</dbReference>
<dbReference type="PROSITE" id="PS50110">
    <property type="entry name" value="RESPONSE_REGULATORY"/>
    <property type="match status" value="1"/>
</dbReference>
<dbReference type="SMART" id="SM00448">
    <property type="entry name" value="REC"/>
    <property type="match status" value="1"/>
</dbReference>
<evidence type="ECO:0000256" key="1">
    <source>
        <dbReference type="ARBA" id="ARBA00022553"/>
    </source>
</evidence>
<evidence type="ECO:0000313" key="5">
    <source>
        <dbReference type="EMBL" id="GAA0720407.1"/>
    </source>
</evidence>
<feature type="modified residue" description="4-aspartylphosphate" evidence="3">
    <location>
        <position position="52"/>
    </location>
</feature>
<dbReference type="Gene3D" id="3.40.50.2300">
    <property type="match status" value="1"/>
</dbReference>
<dbReference type="EMBL" id="BAAAEU010000024">
    <property type="protein sequence ID" value="GAA0720407.1"/>
    <property type="molecule type" value="Genomic_DNA"/>
</dbReference>
<evidence type="ECO:0000256" key="2">
    <source>
        <dbReference type="ARBA" id="ARBA00023012"/>
    </source>
</evidence>
<name>A0ABN1ISL6_9GAMM</name>
<dbReference type="Proteomes" id="UP001501523">
    <property type="component" value="Unassembled WGS sequence"/>
</dbReference>
<gene>
    <name evidence="5" type="ORF">GCM10009105_29790</name>
</gene>
<dbReference type="PANTHER" id="PTHR44591:SF14">
    <property type="entry name" value="PROTEIN PILG"/>
    <property type="match status" value="1"/>
</dbReference>
<feature type="domain" description="Response regulatory" evidence="4">
    <location>
        <begin position="3"/>
        <end position="119"/>
    </location>
</feature>
<dbReference type="PANTHER" id="PTHR44591">
    <property type="entry name" value="STRESS RESPONSE REGULATOR PROTEIN 1"/>
    <property type="match status" value="1"/>
</dbReference>
<proteinExistence type="predicted"/>
<evidence type="ECO:0000259" key="4">
    <source>
        <dbReference type="PROSITE" id="PS50110"/>
    </source>
</evidence>
<dbReference type="Pfam" id="PF00072">
    <property type="entry name" value="Response_reg"/>
    <property type="match status" value="1"/>
</dbReference>
<dbReference type="SUPFAM" id="SSF52172">
    <property type="entry name" value="CheY-like"/>
    <property type="match status" value="1"/>
</dbReference>
<organism evidence="5 6">
    <name type="scientific">Dokdonella soli</name>
    <dbReference type="NCBI Taxonomy" id="529810"/>
    <lineage>
        <taxon>Bacteria</taxon>
        <taxon>Pseudomonadati</taxon>
        <taxon>Pseudomonadota</taxon>
        <taxon>Gammaproteobacteria</taxon>
        <taxon>Lysobacterales</taxon>
        <taxon>Rhodanobacteraceae</taxon>
        <taxon>Dokdonella</taxon>
    </lineage>
</organism>
<sequence length="119" mass="12919">MQKVLICDDSAAELANLRSILTDAGWHSVTATNGTDALTKAKSEKPNLILLDIVMPDMDGYEACRLLQADAETKSIPVVFVSSKSQKADHIWSKMQGAKALIAKPYTPEQILDTLKAFG</sequence>
<evidence type="ECO:0000313" key="6">
    <source>
        <dbReference type="Proteomes" id="UP001501523"/>
    </source>
</evidence>
<keyword evidence="1 3" id="KW-0597">Phosphoprotein</keyword>
<keyword evidence="2" id="KW-0902">Two-component regulatory system</keyword>
<comment type="caution">
    <text evidence="5">The sequence shown here is derived from an EMBL/GenBank/DDBJ whole genome shotgun (WGS) entry which is preliminary data.</text>
</comment>
<accession>A0ABN1ISL6</accession>
<evidence type="ECO:0000256" key="3">
    <source>
        <dbReference type="PROSITE-ProRule" id="PRU00169"/>
    </source>
</evidence>
<protein>
    <submittedName>
        <fullName evidence="5">Response regulator</fullName>
    </submittedName>
</protein>
<keyword evidence="6" id="KW-1185">Reference proteome</keyword>